<organism evidence="7 8">
    <name type="scientific">Paramuricea clavata</name>
    <name type="common">Red gorgonian</name>
    <name type="synonym">Violescent sea-whip</name>
    <dbReference type="NCBI Taxonomy" id="317549"/>
    <lineage>
        <taxon>Eukaryota</taxon>
        <taxon>Metazoa</taxon>
        <taxon>Cnidaria</taxon>
        <taxon>Anthozoa</taxon>
        <taxon>Octocorallia</taxon>
        <taxon>Malacalcyonacea</taxon>
        <taxon>Plexauridae</taxon>
        <taxon>Paramuricea</taxon>
    </lineage>
</organism>
<keyword evidence="3" id="KW-0413">Isomerase</keyword>
<protein>
    <recommendedName>
        <fullName evidence="5">DNA 3'-5' helicase</fullName>
        <ecNumber evidence="5">5.6.2.4</ecNumber>
    </recommendedName>
</protein>
<dbReference type="PANTHER" id="PTHR13710:SF105">
    <property type="entry name" value="ATP-DEPENDENT DNA HELICASE Q1"/>
    <property type="match status" value="1"/>
</dbReference>
<dbReference type="GO" id="GO:0003677">
    <property type="term" value="F:DNA binding"/>
    <property type="evidence" value="ECO:0007669"/>
    <property type="project" value="UniProtKB-KW"/>
</dbReference>
<comment type="caution">
    <text evidence="7">The sequence shown here is derived from an EMBL/GenBank/DDBJ whole genome shotgun (WGS) entry which is preliminary data.</text>
</comment>
<dbReference type="GO" id="GO:0005737">
    <property type="term" value="C:cytoplasm"/>
    <property type="evidence" value="ECO:0007669"/>
    <property type="project" value="TreeGrafter"/>
</dbReference>
<keyword evidence="7" id="KW-0067">ATP-binding</keyword>
<keyword evidence="7" id="KW-0347">Helicase</keyword>
<name>A0A7D9E0P7_PARCT</name>
<proteinExistence type="inferred from homology"/>
<dbReference type="GO" id="GO:0006281">
    <property type="term" value="P:DNA repair"/>
    <property type="evidence" value="ECO:0007669"/>
    <property type="project" value="TreeGrafter"/>
</dbReference>
<dbReference type="GO" id="GO:0005524">
    <property type="term" value="F:ATP binding"/>
    <property type="evidence" value="ECO:0007669"/>
    <property type="project" value="InterPro"/>
</dbReference>
<dbReference type="Proteomes" id="UP001152795">
    <property type="component" value="Unassembled WGS sequence"/>
</dbReference>
<dbReference type="Gene3D" id="3.40.50.300">
    <property type="entry name" value="P-loop containing nucleotide triphosphate hydrolases"/>
    <property type="match status" value="1"/>
</dbReference>
<gene>
    <name evidence="7" type="ORF">PACLA_8A060485</name>
</gene>
<evidence type="ECO:0000256" key="4">
    <source>
        <dbReference type="ARBA" id="ARBA00034617"/>
    </source>
</evidence>
<dbReference type="GO" id="GO:0043138">
    <property type="term" value="F:3'-5' DNA helicase activity"/>
    <property type="evidence" value="ECO:0007669"/>
    <property type="project" value="UniProtKB-EC"/>
</dbReference>
<dbReference type="OrthoDB" id="10261556at2759"/>
<evidence type="ECO:0000256" key="3">
    <source>
        <dbReference type="ARBA" id="ARBA00023235"/>
    </source>
</evidence>
<comment type="catalytic activity">
    <reaction evidence="4">
        <text>Couples ATP hydrolysis with the unwinding of duplex DNA by translocating in the 3'-5' direction.</text>
        <dbReference type="EC" id="5.6.2.4"/>
    </reaction>
</comment>
<dbReference type="InterPro" id="IPR027417">
    <property type="entry name" value="P-loop_NTPase"/>
</dbReference>
<evidence type="ECO:0000256" key="2">
    <source>
        <dbReference type="ARBA" id="ARBA00023125"/>
    </source>
</evidence>
<comment type="similarity">
    <text evidence="1">Belongs to the helicase family. RecQ subfamily.</text>
</comment>
<feature type="non-terminal residue" evidence="7">
    <location>
        <position position="346"/>
    </location>
</feature>
<keyword evidence="2" id="KW-0238">DNA-binding</keyword>
<evidence type="ECO:0000256" key="5">
    <source>
        <dbReference type="ARBA" id="ARBA00034808"/>
    </source>
</evidence>
<dbReference type="PROSITE" id="PS51192">
    <property type="entry name" value="HELICASE_ATP_BIND_1"/>
    <property type="match status" value="1"/>
</dbReference>
<keyword evidence="7" id="KW-0547">Nucleotide-binding</keyword>
<keyword evidence="8" id="KW-1185">Reference proteome</keyword>
<feature type="domain" description="Helicase ATP-binding" evidence="6">
    <location>
        <begin position="240"/>
        <end position="346"/>
    </location>
</feature>
<dbReference type="InterPro" id="IPR011545">
    <property type="entry name" value="DEAD/DEAH_box_helicase_dom"/>
</dbReference>
<dbReference type="EMBL" id="CACRXK020003052">
    <property type="protein sequence ID" value="CAB3997233.1"/>
    <property type="molecule type" value="Genomic_DNA"/>
</dbReference>
<dbReference type="GO" id="GO:0006310">
    <property type="term" value="P:DNA recombination"/>
    <property type="evidence" value="ECO:0007669"/>
    <property type="project" value="TreeGrafter"/>
</dbReference>
<evidence type="ECO:0000313" key="7">
    <source>
        <dbReference type="EMBL" id="CAB3997233.1"/>
    </source>
</evidence>
<evidence type="ECO:0000259" key="6">
    <source>
        <dbReference type="PROSITE" id="PS51192"/>
    </source>
</evidence>
<evidence type="ECO:0000256" key="1">
    <source>
        <dbReference type="ARBA" id="ARBA00005446"/>
    </source>
</evidence>
<dbReference type="Pfam" id="PF00270">
    <property type="entry name" value="DEAD"/>
    <property type="match status" value="1"/>
</dbReference>
<dbReference type="GO" id="GO:0009378">
    <property type="term" value="F:four-way junction helicase activity"/>
    <property type="evidence" value="ECO:0007669"/>
    <property type="project" value="TreeGrafter"/>
</dbReference>
<dbReference type="InterPro" id="IPR014001">
    <property type="entry name" value="Helicase_ATP-bd"/>
</dbReference>
<dbReference type="PANTHER" id="PTHR13710">
    <property type="entry name" value="DNA HELICASE RECQ FAMILY MEMBER"/>
    <property type="match status" value="1"/>
</dbReference>
<evidence type="ECO:0000313" key="8">
    <source>
        <dbReference type="Proteomes" id="UP001152795"/>
    </source>
</evidence>
<reference evidence="7" key="1">
    <citation type="submission" date="2020-04" db="EMBL/GenBank/DDBJ databases">
        <authorList>
            <person name="Alioto T."/>
            <person name="Alioto T."/>
            <person name="Gomez Garrido J."/>
        </authorList>
    </citation>
    <scope>NUCLEOTIDE SEQUENCE</scope>
    <source>
        <strain evidence="7">A484AB</strain>
    </source>
</reference>
<dbReference type="AlphaFoldDB" id="A0A7D9E0P7"/>
<keyword evidence="7" id="KW-0378">Hydrolase</keyword>
<dbReference type="SUPFAM" id="SSF52540">
    <property type="entry name" value="P-loop containing nucleoside triphosphate hydrolases"/>
    <property type="match status" value="1"/>
</dbReference>
<dbReference type="EC" id="5.6.2.4" evidence="5"/>
<sequence length="346" mass="39731">QLCPPGEWLRILVDAVEPGQKKRINFTFDGKLPCPHRSGKSNSVKVFFEEKGIAQHFRTKDSGIVFDEEKQLRDARRIFRFSHGEETKQHLEILSKQRQLQSNDYERFSISTRYEACLTIDLVAKCPQECAKLVGMLLMHYGQLRSYSEGAKPEILEVSKPGLFVKFNTWYSKRIVGENLITIVVAEAIFVKRVKKAQCQHVHICNNIQTEFELTGNKILDTLRQVFKHEKFRGKQQEAIESVINGHNTLLIMPTGCGKTVCYAVPAVMENKVAVVVFPLLALLLDQAERLRRKGMNVCYLMTDMEEEERENVIHKLNCNPPEYNFFFVTPETVLTPVVLTLLQSL</sequence>
<accession>A0A7D9E0P7</accession>
<dbReference type="GO" id="GO:0005694">
    <property type="term" value="C:chromosome"/>
    <property type="evidence" value="ECO:0007669"/>
    <property type="project" value="TreeGrafter"/>
</dbReference>